<evidence type="ECO:0000256" key="1">
    <source>
        <dbReference type="ARBA" id="ARBA00023015"/>
    </source>
</evidence>
<dbReference type="PANTHER" id="PTHR46797">
    <property type="entry name" value="HTH-TYPE TRANSCRIPTIONAL REGULATOR"/>
    <property type="match status" value="1"/>
</dbReference>
<dbReference type="GO" id="GO:0003677">
    <property type="term" value="F:DNA binding"/>
    <property type="evidence" value="ECO:0007669"/>
    <property type="project" value="UniProtKB-KW"/>
</dbReference>
<dbReference type="STRING" id="283737.SAMN05660453_1058"/>
<dbReference type="AlphaFoldDB" id="A0A1I1GFY4"/>
<dbReference type="InterPro" id="IPR050807">
    <property type="entry name" value="TransReg_Diox_bact_type"/>
</dbReference>
<dbReference type="GO" id="GO:0005829">
    <property type="term" value="C:cytosol"/>
    <property type="evidence" value="ECO:0007669"/>
    <property type="project" value="TreeGrafter"/>
</dbReference>
<dbReference type="OrthoDB" id="1863321at2"/>
<gene>
    <name evidence="5" type="ORF">SAMN05660453_1058</name>
</gene>
<sequence length="87" mass="9889">MYLTDEKLAAISGGQSKHIGPNLLYFRKKSGLSRQLLADQLNLDPSSIAKYENSNRTPHIDTIIQLADALEIEVSDLIFERKKNEFR</sequence>
<evidence type="ECO:0000256" key="3">
    <source>
        <dbReference type="ARBA" id="ARBA00023163"/>
    </source>
</evidence>
<dbReference type="RefSeq" id="WP_091502710.1">
    <property type="nucleotide sequence ID" value="NZ_FOLI01000005.1"/>
</dbReference>
<dbReference type="Pfam" id="PF01381">
    <property type="entry name" value="HTH_3"/>
    <property type="match status" value="1"/>
</dbReference>
<evidence type="ECO:0000256" key="2">
    <source>
        <dbReference type="ARBA" id="ARBA00023125"/>
    </source>
</evidence>
<evidence type="ECO:0000313" key="5">
    <source>
        <dbReference type="EMBL" id="SFC10162.1"/>
    </source>
</evidence>
<dbReference type="SMART" id="SM00530">
    <property type="entry name" value="HTH_XRE"/>
    <property type="match status" value="1"/>
</dbReference>
<dbReference type="InterPro" id="IPR001387">
    <property type="entry name" value="Cro/C1-type_HTH"/>
</dbReference>
<dbReference type="PANTHER" id="PTHR46797:SF23">
    <property type="entry name" value="HTH-TYPE TRANSCRIPTIONAL REGULATOR SUTR"/>
    <property type="match status" value="1"/>
</dbReference>
<keyword evidence="1" id="KW-0805">Transcription regulation</keyword>
<dbReference type="SUPFAM" id="SSF47413">
    <property type="entry name" value="lambda repressor-like DNA-binding domains"/>
    <property type="match status" value="1"/>
</dbReference>
<dbReference type="PROSITE" id="PS50943">
    <property type="entry name" value="HTH_CROC1"/>
    <property type="match status" value="1"/>
</dbReference>
<accession>A0A1I1GFY4</accession>
<dbReference type="EMBL" id="FOLI01000005">
    <property type="protein sequence ID" value="SFC10162.1"/>
    <property type="molecule type" value="Genomic_DNA"/>
</dbReference>
<evidence type="ECO:0000313" key="6">
    <source>
        <dbReference type="Proteomes" id="UP000199376"/>
    </source>
</evidence>
<feature type="domain" description="HTH cro/C1-type" evidence="4">
    <location>
        <begin position="23"/>
        <end position="77"/>
    </location>
</feature>
<dbReference type="GO" id="GO:0003700">
    <property type="term" value="F:DNA-binding transcription factor activity"/>
    <property type="evidence" value="ECO:0007669"/>
    <property type="project" value="TreeGrafter"/>
</dbReference>
<proteinExistence type="predicted"/>
<dbReference type="Gene3D" id="1.10.260.40">
    <property type="entry name" value="lambda repressor-like DNA-binding domains"/>
    <property type="match status" value="1"/>
</dbReference>
<keyword evidence="2" id="KW-0238">DNA-binding</keyword>
<dbReference type="CDD" id="cd00093">
    <property type="entry name" value="HTH_XRE"/>
    <property type="match status" value="1"/>
</dbReference>
<protein>
    <submittedName>
        <fullName evidence="5">Helix-turn-helix</fullName>
    </submittedName>
</protein>
<name>A0A1I1GFY4_9LACO</name>
<dbReference type="Proteomes" id="UP000199376">
    <property type="component" value="Unassembled WGS sequence"/>
</dbReference>
<keyword evidence="3" id="KW-0804">Transcription</keyword>
<keyword evidence="6" id="KW-1185">Reference proteome</keyword>
<evidence type="ECO:0000259" key="4">
    <source>
        <dbReference type="PROSITE" id="PS50943"/>
    </source>
</evidence>
<dbReference type="InterPro" id="IPR010982">
    <property type="entry name" value="Lambda_DNA-bd_dom_sf"/>
</dbReference>
<reference evidence="5 6" key="1">
    <citation type="submission" date="2016-10" db="EMBL/GenBank/DDBJ databases">
        <authorList>
            <person name="de Groot N.N."/>
        </authorList>
    </citation>
    <scope>NUCLEOTIDE SEQUENCE [LARGE SCALE GENOMIC DNA]</scope>
    <source>
        <strain evidence="5 6">DSM 19113</strain>
    </source>
</reference>
<organism evidence="5 6">
    <name type="scientific">Fructobacillus durionis</name>
    <dbReference type="NCBI Taxonomy" id="283737"/>
    <lineage>
        <taxon>Bacteria</taxon>
        <taxon>Bacillati</taxon>
        <taxon>Bacillota</taxon>
        <taxon>Bacilli</taxon>
        <taxon>Lactobacillales</taxon>
        <taxon>Lactobacillaceae</taxon>
        <taxon>Fructobacillus</taxon>
    </lineage>
</organism>